<dbReference type="RefSeq" id="WP_253758359.1">
    <property type="nucleotide sequence ID" value="NZ_JAMZDZ010000001.1"/>
</dbReference>
<dbReference type="Gene3D" id="6.20.20.10">
    <property type="match status" value="1"/>
</dbReference>
<dbReference type="SUPFAM" id="SSF57938">
    <property type="entry name" value="DnaJ/Hsp40 cysteine-rich domain"/>
    <property type="match status" value="1"/>
</dbReference>
<dbReference type="InterPro" id="IPR036410">
    <property type="entry name" value="HSP_DnaJ_Cys-rich_dom_sf"/>
</dbReference>
<dbReference type="Proteomes" id="UP001595816">
    <property type="component" value="Unassembled WGS sequence"/>
</dbReference>
<keyword evidence="2" id="KW-1185">Reference proteome</keyword>
<accession>A0ABV8LIQ5</accession>
<comment type="caution">
    <text evidence="1">The sequence shown here is derived from an EMBL/GenBank/DDBJ whole genome shotgun (WGS) entry which is preliminary data.</text>
</comment>
<gene>
    <name evidence="1" type="ORF">ACFOZ4_06175</name>
</gene>
<evidence type="ECO:0000313" key="1">
    <source>
        <dbReference type="EMBL" id="MFC4130190.1"/>
    </source>
</evidence>
<sequence length="95" mass="11012">MITALPFIVAAVVTLGYAWLCWLRPFRPCPMCKGQGWKSTRILRRPKTCRLCGGDGWRLRLGRRLFNHLRRTRLAAVRSETTLTRTINRAKEGTR</sequence>
<proteinExistence type="predicted"/>
<organism evidence="1 2">
    <name type="scientific">Hamadaea flava</name>
    <dbReference type="NCBI Taxonomy" id="1742688"/>
    <lineage>
        <taxon>Bacteria</taxon>
        <taxon>Bacillati</taxon>
        <taxon>Actinomycetota</taxon>
        <taxon>Actinomycetes</taxon>
        <taxon>Micromonosporales</taxon>
        <taxon>Micromonosporaceae</taxon>
        <taxon>Hamadaea</taxon>
    </lineage>
</organism>
<protein>
    <submittedName>
        <fullName evidence="1">Uncharacterized protein</fullName>
    </submittedName>
</protein>
<evidence type="ECO:0000313" key="2">
    <source>
        <dbReference type="Proteomes" id="UP001595816"/>
    </source>
</evidence>
<dbReference type="EMBL" id="JBHSAY010000005">
    <property type="protein sequence ID" value="MFC4130190.1"/>
    <property type="molecule type" value="Genomic_DNA"/>
</dbReference>
<reference evidence="2" key="1">
    <citation type="journal article" date="2019" name="Int. J. Syst. Evol. Microbiol.">
        <title>The Global Catalogue of Microorganisms (GCM) 10K type strain sequencing project: providing services to taxonomists for standard genome sequencing and annotation.</title>
        <authorList>
            <consortium name="The Broad Institute Genomics Platform"/>
            <consortium name="The Broad Institute Genome Sequencing Center for Infectious Disease"/>
            <person name="Wu L."/>
            <person name="Ma J."/>
        </authorList>
    </citation>
    <scope>NUCLEOTIDE SEQUENCE [LARGE SCALE GENOMIC DNA]</scope>
    <source>
        <strain evidence="2">CGMCC 4.7289</strain>
    </source>
</reference>
<name>A0ABV8LIQ5_9ACTN</name>